<dbReference type="Proteomes" id="UP001066276">
    <property type="component" value="Chromosome 4_1"/>
</dbReference>
<organism evidence="2 3">
    <name type="scientific">Pleurodeles waltl</name>
    <name type="common">Iberian ribbed newt</name>
    <dbReference type="NCBI Taxonomy" id="8319"/>
    <lineage>
        <taxon>Eukaryota</taxon>
        <taxon>Metazoa</taxon>
        <taxon>Chordata</taxon>
        <taxon>Craniata</taxon>
        <taxon>Vertebrata</taxon>
        <taxon>Euteleostomi</taxon>
        <taxon>Amphibia</taxon>
        <taxon>Batrachia</taxon>
        <taxon>Caudata</taxon>
        <taxon>Salamandroidea</taxon>
        <taxon>Salamandridae</taxon>
        <taxon>Pleurodelinae</taxon>
        <taxon>Pleurodeles</taxon>
    </lineage>
</organism>
<evidence type="ECO:0000256" key="1">
    <source>
        <dbReference type="SAM" id="MobiDB-lite"/>
    </source>
</evidence>
<gene>
    <name evidence="2" type="ORF">NDU88_003259</name>
</gene>
<accession>A0AAV7T511</accession>
<name>A0AAV7T511_PLEWA</name>
<feature type="region of interest" description="Disordered" evidence="1">
    <location>
        <begin position="146"/>
        <end position="166"/>
    </location>
</feature>
<evidence type="ECO:0000313" key="3">
    <source>
        <dbReference type="Proteomes" id="UP001066276"/>
    </source>
</evidence>
<sequence>MATGRSAGRQDEGESAFRGKRASLVVVEAGGRVLSPGNGTLSWQARRGRERVPRETHLSCSCRSWWGVSCPQATGRSAGRQDEGESAFRGKRASLVVVEAGGRVLSPGNGMLSWQARRGRERVPRETRLSCSCRSWWACPVPRQRDAQLAGKTRERARSSGNGPLL</sequence>
<keyword evidence="3" id="KW-1185">Reference proteome</keyword>
<reference evidence="2" key="1">
    <citation type="journal article" date="2022" name="bioRxiv">
        <title>Sequencing and chromosome-scale assembly of the giantPleurodeles waltlgenome.</title>
        <authorList>
            <person name="Brown T."/>
            <person name="Elewa A."/>
            <person name="Iarovenko S."/>
            <person name="Subramanian E."/>
            <person name="Araus A.J."/>
            <person name="Petzold A."/>
            <person name="Susuki M."/>
            <person name="Suzuki K.-i.T."/>
            <person name="Hayashi T."/>
            <person name="Toyoda A."/>
            <person name="Oliveira C."/>
            <person name="Osipova E."/>
            <person name="Leigh N.D."/>
            <person name="Simon A."/>
            <person name="Yun M.H."/>
        </authorList>
    </citation>
    <scope>NUCLEOTIDE SEQUENCE</scope>
    <source>
        <strain evidence="2">20211129_DDA</strain>
        <tissue evidence="2">Liver</tissue>
    </source>
</reference>
<dbReference type="AlphaFoldDB" id="A0AAV7T511"/>
<dbReference type="EMBL" id="JANPWB010000007">
    <property type="protein sequence ID" value="KAJ1171396.1"/>
    <property type="molecule type" value="Genomic_DNA"/>
</dbReference>
<comment type="caution">
    <text evidence="2">The sequence shown here is derived from an EMBL/GenBank/DDBJ whole genome shotgun (WGS) entry which is preliminary data.</text>
</comment>
<protein>
    <submittedName>
        <fullName evidence="2">Uncharacterized protein</fullName>
    </submittedName>
</protein>
<evidence type="ECO:0000313" key="2">
    <source>
        <dbReference type="EMBL" id="KAJ1171396.1"/>
    </source>
</evidence>
<proteinExistence type="predicted"/>